<name>A0A9W9NHG0_9EURO</name>
<accession>A0A9W9NHG0</accession>
<dbReference type="AlphaFoldDB" id="A0A9W9NHG0"/>
<gene>
    <name evidence="1" type="ORF">N7468_009249</name>
</gene>
<proteinExistence type="predicted"/>
<reference evidence="1" key="2">
    <citation type="journal article" date="2023" name="IMA Fungus">
        <title>Comparative genomic study of the Penicillium genus elucidates a diverse pangenome and 15 lateral gene transfer events.</title>
        <authorList>
            <person name="Petersen C."/>
            <person name="Sorensen T."/>
            <person name="Nielsen M.R."/>
            <person name="Sondergaard T.E."/>
            <person name="Sorensen J.L."/>
            <person name="Fitzpatrick D.A."/>
            <person name="Frisvad J.C."/>
            <person name="Nielsen K.L."/>
        </authorList>
    </citation>
    <scope>NUCLEOTIDE SEQUENCE</scope>
    <source>
        <strain evidence="1">IBT 19713</strain>
    </source>
</reference>
<dbReference type="Proteomes" id="UP001150941">
    <property type="component" value="Unassembled WGS sequence"/>
</dbReference>
<evidence type="ECO:0000313" key="1">
    <source>
        <dbReference type="EMBL" id="KAJ5220045.1"/>
    </source>
</evidence>
<evidence type="ECO:0000313" key="2">
    <source>
        <dbReference type="Proteomes" id="UP001150941"/>
    </source>
</evidence>
<protein>
    <submittedName>
        <fullName evidence="1">Uncharacterized protein</fullName>
    </submittedName>
</protein>
<organism evidence="1 2">
    <name type="scientific">Penicillium chermesinum</name>
    <dbReference type="NCBI Taxonomy" id="63820"/>
    <lineage>
        <taxon>Eukaryota</taxon>
        <taxon>Fungi</taxon>
        <taxon>Dikarya</taxon>
        <taxon>Ascomycota</taxon>
        <taxon>Pezizomycotina</taxon>
        <taxon>Eurotiomycetes</taxon>
        <taxon>Eurotiomycetidae</taxon>
        <taxon>Eurotiales</taxon>
        <taxon>Aspergillaceae</taxon>
        <taxon>Penicillium</taxon>
    </lineage>
</organism>
<keyword evidence="2" id="KW-1185">Reference proteome</keyword>
<sequence>MVAALHQLLSPHNVLDPDGSGQGLGRLTRAFLRLIPVSRVEAQCTYPNVRTVADKRVVTEEPGNCAPPDPIAVVSNN</sequence>
<reference evidence="1" key="1">
    <citation type="submission" date="2022-11" db="EMBL/GenBank/DDBJ databases">
        <authorList>
            <person name="Petersen C."/>
        </authorList>
    </citation>
    <scope>NUCLEOTIDE SEQUENCE</scope>
    <source>
        <strain evidence="1">IBT 19713</strain>
    </source>
</reference>
<dbReference type="EMBL" id="JAPQKS010000007">
    <property type="protein sequence ID" value="KAJ5220045.1"/>
    <property type="molecule type" value="Genomic_DNA"/>
</dbReference>
<comment type="caution">
    <text evidence="1">The sequence shown here is derived from an EMBL/GenBank/DDBJ whole genome shotgun (WGS) entry which is preliminary data.</text>
</comment>
<dbReference type="RefSeq" id="XP_058326875.1">
    <property type="nucleotide sequence ID" value="XM_058478545.1"/>
</dbReference>
<dbReference type="GeneID" id="83205848"/>